<accession>A0AAV4ZYU6</accession>
<protein>
    <submittedName>
        <fullName evidence="3">Uncharacterized protein</fullName>
    </submittedName>
</protein>
<comment type="caution">
    <text evidence="3">The sequence shown here is derived from an EMBL/GenBank/DDBJ whole genome shotgun (WGS) entry which is preliminary data.</text>
</comment>
<feature type="signal peptide" evidence="2">
    <location>
        <begin position="1"/>
        <end position="21"/>
    </location>
</feature>
<feature type="region of interest" description="Disordered" evidence="1">
    <location>
        <begin position="49"/>
        <end position="68"/>
    </location>
</feature>
<keyword evidence="4" id="KW-1185">Reference proteome</keyword>
<name>A0AAV4ZYU6_9HYPH</name>
<evidence type="ECO:0000256" key="1">
    <source>
        <dbReference type="SAM" id="MobiDB-lite"/>
    </source>
</evidence>
<sequence>MIRSALAVIALFTIATLPVRAAPIDAPRVVATAALPKAQLRHVTMNGTTKPAGLTLDGRSGTTPDLDRKSGELHRLIVTSICTGC</sequence>
<keyword evidence="2" id="KW-0732">Signal</keyword>
<organism evidence="3 4">
    <name type="scientific">Methylobacterium hispanicum</name>
    <dbReference type="NCBI Taxonomy" id="270350"/>
    <lineage>
        <taxon>Bacteria</taxon>
        <taxon>Pseudomonadati</taxon>
        <taxon>Pseudomonadota</taxon>
        <taxon>Alphaproteobacteria</taxon>
        <taxon>Hyphomicrobiales</taxon>
        <taxon>Methylobacteriaceae</taxon>
        <taxon>Methylobacterium</taxon>
    </lineage>
</organism>
<proteinExistence type="predicted"/>
<dbReference type="EMBL" id="BPQO01000055">
    <property type="protein sequence ID" value="GJD92688.1"/>
    <property type="molecule type" value="Genomic_DNA"/>
</dbReference>
<dbReference type="RefSeq" id="WP_043388070.1">
    <property type="nucleotide sequence ID" value="NZ_BPQO01000055.1"/>
</dbReference>
<dbReference type="Proteomes" id="UP001055247">
    <property type="component" value="Unassembled WGS sequence"/>
</dbReference>
<evidence type="ECO:0000256" key="2">
    <source>
        <dbReference type="SAM" id="SignalP"/>
    </source>
</evidence>
<gene>
    <name evidence="3" type="ORF">BHAOGJBA_6244</name>
</gene>
<evidence type="ECO:0000313" key="3">
    <source>
        <dbReference type="EMBL" id="GJD92688.1"/>
    </source>
</evidence>
<evidence type="ECO:0000313" key="4">
    <source>
        <dbReference type="Proteomes" id="UP001055247"/>
    </source>
</evidence>
<reference evidence="3" key="1">
    <citation type="journal article" date="2016" name="Front. Microbiol.">
        <title>Genome Sequence of the Piezophilic, Mesophilic Sulfate-Reducing Bacterium Desulfovibrio indicus J2T.</title>
        <authorList>
            <person name="Cao J."/>
            <person name="Maignien L."/>
            <person name="Shao Z."/>
            <person name="Alain K."/>
            <person name="Jebbar M."/>
        </authorList>
    </citation>
    <scope>NUCLEOTIDE SEQUENCE</scope>
    <source>
        <strain evidence="3">DSM 16372</strain>
    </source>
</reference>
<dbReference type="AlphaFoldDB" id="A0AAV4ZYU6"/>
<feature type="chain" id="PRO_5043371816" evidence="2">
    <location>
        <begin position="22"/>
        <end position="85"/>
    </location>
</feature>
<reference evidence="3" key="2">
    <citation type="submission" date="2021-08" db="EMBL/GenBank/DDBJ databases">
        <authorList>
            <person name="Tani A."/>
            <person name="Ola A."/>
            <person name="Ogura Y."/>
            <person name="Katsura K."/>
            <person name="Hayashi T."/>
        </authorList>
    </citation>
    <scope>NUCLEOTIDE SEQUENCE</scope>
    <source>
        <strain evidence="3">DSM 16372</strain>
    </source>
</reference>